<feature type="transmembrane region" description="Helical" evidence="7">
    <location>
        <begin position="157"/>
        <end position="175"/>
    </location>
</feature>
<feature type="domain" description="Bet v I/Major latex protein" evidence="8">
    <location>
        <begin position="457"/>
        <end position="583"/>
    </location>
</feature>
<reference evidence="9" key="1">
    <citation type="submission" date="2020-06" db="EMBL/GenBank/DDBJ databases">
        <authorList>
            <person name="Li T."/>
            <person name="Hu X."/>
            <person name="Zhang T."/>
            <person name="Song X."/>
            <person name="Zhang H."/>
            <person name="Dai N."/>
            <person name="Sheng W."/>
            <person name="Hou X."/>
            <person name="Wei L."/>
        </authorList>
    </citation>
    <scope>NUCLEOTIDE SEQUENCE</scope>
    <source>
        <strain evidence="9">KEN8</strain>
        <tissue evidence="9">Leaf</tissue>
    </source>
</reference>
<dbReference type="InterPro" id="IPR023393">
    <property type="entry name" value="START-like_dom_sf"/>
</dbReference>
<feature type="transmembrane region" description="Helical" evidence="7">
    <location>
        <begin position="126"/>
        <end position="145"/>
    </location>
</feature>
<dbReference type="Pfam" id="PF00892">
    <property type="entry name" value="EamA"/>
    <property type="match status" value="1"/>
</dbReference>
<dbReference type="Gene3D" id="3.30.530.20">
    <property type="match status" value="1"/>
</dbReference>
<dbReference type="InterPro" id="IPR000916">
    <property type="entry name" value="Bet_v_I/MLP"/>
</dbReference>
<dbReference type="Pfam" id="PF00407">
    <property type="entry name" value="Bet_v_1"/>
    <property type="match status" value="1"/>
</dbReference>
<gene>
    <name evidence="9" type="ORF">Scaly_0953400</name>
</gene>
<keyword evidence="3" id="KW-1003">Cell membrane</keyword>
<feature type="transmembrane region" description="Helical" evidence="7">
    <location>
        <begin position="213"/>
        <end position="232"/>
    </location>
</feature>
<name>A0AAW2QY16_9LAMI</name>
<proteinExistence type="inferred from homology"/>
<dbReference type="InterPro" id="IPR000620">
    <property type="entry name" value="EamA_dom"/>
</dbReference>
<evidence type="ECO:0000256" key="5">
    <source>
        <dbReference type="ARBA" id="ARBA00022989"/>
    </source>
</evidence>
<evidence type="ECO:0000256" key="7">
    <source>
        <dbReference type="SAM" id="Phobius"/>
    </source>
</evidence>
<protein>
    <submittedName>
        <fullName evidence="9">MLP-like protein</fullName>
    </submittedName>
</protein>
<dbReference type="SUPFAM" id="SSF103481">
    <property type="entry name" value="Multidrug resistance efflux transporter EmrE"/>
    <property type="match status" value="2"/>
</dbReference>
<dbReference type="EMBL" id="JACGWM010000005">
    <property type="protein sequence ID" value="KAL0372718.1"/>
    <property type="molecule type" value="Genomic_DNA"/>
</dbReference>
<dbReference type="SMART" id="SM01037">
    <property type="entry name" value="Bet_v_1"/>
    <property type="match status" value="1"/>
</dbReference>
<dbReference type="SUPFAM" id="SSF55961">
    <property type="entry name" value="Bet v1-like"/>
    <property type="match status" value="1"/>
</dbReference>
<comment type="similarity">
    <text evidence="2">Belongs to the drug/metabolite transporter (DMT) superfamily. Plant drug/metabolite exporter (P-DME) (TC 2.A.7.4) family.</text>
</comment>
<reference evidence="9" key="2">
    <citation type="journal article" date="2024" name="Plant">
        <title>Genomic evolution and insights into agronomic trait innovations of Sesamum species.</title>
        <authorList>
            <person name="Miao H."/>
            <person name="Wang L."/>
            <person name="Qu L."/>
            <person name="Liu H."/>
            <person name="Sun Y."/>
            <person name="Le M."/>
            <person name="Wang Q."/>
            <person name="Wei S."/>
            <person name="Zheng Y."/>
            <person name="Lin W."/>
            <person name="Duan Y."/>
            <person name="Cao H."/>
            <person name="Xiong S."/>
            <person name="Wang X."/>
            <person name="Wei L."/>
            <person name="Li C."/>
            <person name="Ma Q."/>
            <person name="Ju M."/>
            <person name="Zhao R."/>
            <person name="Li G."/>
            <person name="Mu C."/>
            <person name="Tian Q."/>
            <person name="Mei H."/>
            <person name="Zhang T."/>
            <person name="Gao T."/>
            <person name="Zhang H."/>
        </authorList>
    </citation>
    <scope>NUCLEOTIDE SEQUENCE</scope>
    <source>
        <strain evidence="9">KEN8</strain>
    </source>
</reference>
<evidence type="ECO:0000259" key="8">
    <source>
        <dbReference type="SMART" id="SM01037"/>
    </source>
</evidence>
<keyword evidence="4 7" id="KW-0812">Transmembrane</keyword>
<dbReference type="AlphaFoldDB" id="A0AAW2QY16"/>
<dbReference type="GO" id="GO:0005886">
    <property type="term" value="C:plasma membrane"/>
    <property type="evidence" value="ECO:0007669"/>
    <property type="project" value="UniProtKB-SubCell"/>
</dbReference>
<evidence type="ECO:0000256" key="3">
    <source>
        <dbReference type="ARBA" id="ARBA00022475"/>
    </source>
</evidence>
<comment type="caution">
    <text evidence="9">The sequence shown here is derived from an EMBL/GenBank/DDBJ whole genome shotgun (WGS) entry which is preliminary data.</text>
</comment>
<dbReference type="PANTHER" id="PTHR42920">
    <property type="entry name" value="OS03G0707200 PROTEIN-RELATED"/>
    <property type="match status" value="1"/>
</dbReference>
<feature type="transmembrane region" description="Helical" evidence="7">
    <location>
        <begin position="187"/>
        <end position="207"/>
    </location>
</feature>
<sequence>MAAPSPWRWPLNYAGSSSLRCSTTIFPLYYAGRHRVITWSSDFNSSSSSSSSSCACSVNNDSNTVRKRVRKESVGKITCDGDPESNGIISTSGKGGGRSVNNKLSFKSLFGKRALWRRILFASRKVRSIILLNVITVIYASNIPVVKEVEAIIDPEVFNLMRFAVAAIPFIPIVLQARDDANTRNAGIELGFWVSLGYIMQALGLLTSDAGRASFISMFTVVVVPLIDGMLGSAVPPRTWFGAFMSIIGVAMLESSGSPPCVGDLLNFISALSFGIHMLRTEHISRSTKRENFLPLLGYEMAAMCDVSATETAIVYGLEPVWGAGFAWFLLGERWGVGGWIGAALVLDVENDTISKNAEYKPQFRLEECTHRVCIREFLCSFLALSCCPGDETSPKLCFHDLLGCERNPTFGPETAKVSPLLEMPTGGSIAVLRRYCYTHLWIPIAPHQPSSYMESAISVLLLLFQRQVTGHLTTCTPTFDDKCLLCVRNAYRVTGVAVVAKDKIVAVDEENKSITFELIGGEVTKYFNTFRATFQATVEGDRNMLTWSVEYEKASEDVPHPHSHLEFLVNLSREVDAFLVKA</sequence>
<keyword evidence="5 7" id="KW-1133">Transmembrane helix</keyword>
<organism evidence="9">
    <name type="scientific">Sesamum calycinum</name>
    <dbReference type="NCBI Taxonomy" id="2727403"/>
    <lineage>
        <taxon>Eukaryota</taxon>
        <taxon>Viridiplantae</taxon>
        <taxon>Streptophyta</taxon>
        <taxon>Embryophyta</taxon>
        <taxon>Tracheophyta</taxon>
        <taxon>Spermatophyta</taxon>
        <taxon>Magnoliopsida</taxon>
        <taxon>eudicotyledons</taxon>
        <taxon>Gunneridae</taxon>
        <taxon>Pentapetalae</taxon>
        <taxon>asterids</taxon>
        <taxon>lamiids</taxon>
        <taxon>Lamiales</taxon>
        <taxon>Pedaliaceae</taxon>
        <taxon>Sesamum</taxon>
    </lineage>
</organism>
<dbReference type="GO" id="GO:0006952">
    <property type="term" value="P:defense response"/>
    <property type="evidence" value="ECO:0007669"/>
    <property type="project" value="InterPro"/>
</dbReference>
<evidence type="ECO:0000256" key="2">
    <source>
        <dbReference type="ARBA" id="ARBA00007635"/>
    </source>
</evidence>
<dbReference type="InterPro" id="IPR037185">
    <property type="entry name" value="EmrE-like"/>
</dbReference>
<comment type="subcellular location">
    <subcellularLocation>
        <location evidence="1">Cell membrane</location>
        <topology evidence="1">Multi-pass membrane protein</topology>
    </subcellularLocation>
</comment>
<evidence type="ECO:0000313" key="9">
    <source>
        <dbReference type="EMBL" id="KAL0372718.1"/>
    </source>
</evidence>
<dbReference type="PANTHER" id="PTHR42920:SF26">
    <property type="entry name" value="OS03G0707200 PROTEIN"/>
    <property type="match status" value="1"/>
</dbReference>
<evidence type="ECO:0000256" key="6">
    <source>
        <dbReference type="ARBA" id="ARBA00023136"/>
    </source>
</evidence>
<keyword evidence="6 7" id="KW-0472">Membrane</keyword>
<evidence type="ECO:0000256" key="1">
    <source>
        <dbReference type="ARBA" id="ARBA00004651"/>
    </source>
</evidence>
<accession>A0AAW2QY16</accession>
<dbReference type="InterPro" id="IPR051258">
    <property type="entry name" value="Diverse_Substrate_Transporter"/>
</dbReference>
<evidence type="ECO:0000256" key="4">
    <source>
        <dbReference type="ARBA" id="ARBA00022692"/>
    </source>
</evidence>